<evidence type="ECO:0000313" key="3">
    <source>
        <dbReference type="Proteomes" id="UP000013961"/>
    </source>
</evidence>
<gene>
    <name evidence="2" type="ORF">MASS_2p0038</name>
</gene>
<dbReference type="AlphaFoldDB" id="A0AB33AIZ9"/>
<reference evidence="2 3" key="1">
    <citation type="journal article" date="2013" name="Genome Announc.">
        <title>Complete Genome Sequence of Mycobacterium massiliense Clinical Strain Asan 50594, Belonging to the Type II Genotype.</title>
        <authorList>
            <person name="Kim B.J."/>
            <person name="Kim B.R."/>
            <person name="Hong S.H."/>
            <person name="Seok S.H."/>
            <person name="Kook Y.H."/>
            <person name="Kim B.J."/>
        </authorList>
    </citation>
    <scope>NUCLEOTIDE SEQUENCE [LARGE SCALE GENOMIC DNA]</scope>
    <source>
        <strain evidence="2 3">50594</strain>
    </source>
</reference>
<dbReference type="InterPro" id="IPR043504">
    <property type="entry name" value="Peptidase_S1_PA_chymotrypsin"/>
</dbReference>
<proteinExistence type="predicted"/>
<keyword evidence="2" id="KW-0614">Plasmid</keyword>
<geneLocation type="plasmid" evidence="2 3">
    <name>2</name>
</geneLocation>
<evidence type="ECO:0008006" key="4">
    <source>
        <dbReference type="Google" id="ProtNLM"/>
    </source>
</evidence>
<protein>
    <recommendedName>
        <fullName evidence="4">Serine protease</fullName>
    </recommendedName>
</protein>
<evidence type="ECO:0000313" key="2">
    <source>
        <dbReference type="EMBL" id="AGM31749.1"/>
    </source>
</evidence>
<accession>A0AB33AIZ9</accession>
<dbReference type="EMBL" id="CP004376">
    <property type="protein sequence ID" value="AGM31749.1"/>
    <property type="molecule type" value="Genomic_DNA"/>
</dbReference>
<keyword evidence="1" id="KW-0732">Signal</keyword>
<organism evidence="2 3">
    <name type="scientific">Mycobacteroides abscessus subsp. bolletii 50594</name>
    <dbReference type="NCBI Taxonomy" id="1303024"/>
    <lineage>
        <taxon>Bacteria</taxon>
        <taxon>Bacillati</taxon>
        <taxon>Actinomycetota</taxon>
        <taxon>Actinomycetes</taxon>
        <taxon>Mycobacteriales</taxon>
        <taxon>Mycobacteriaceae</taxon>
        <taxon>Mycobacteroides</taxon>
        <taxon>Mycobacteroides abscessus</taxon>
    </lineage>
</organism>
<feature type="chain" id="PRO_5044326381" description="Serine protease" evidence="1">
    <location>
        <begin position="29"/>
        <end position="222"/>
    </location>
</feature>
<dbReference type="InterPro" id="IPR009003">
    <property type="entry name" value="Peptidase_S1_PA"/>
</dbReference>
<evidence type="ECO:0000256" key="1">
    <source>
        <dbReference type="SAM" id="SignalP"/>
    </source>
</evidence>
<name>A0AB33AIZ9_9MYCO</name>
<dbReference type="SUPFAM" id="SSF50494">
    <property type="entry name" value="Trypsin-like serine proteases"/>
    <property type="match status" value="1"/>
</dbReference>
<dbReference type="KEGG" id="mabb:MASS_2p0038"/>
<feature type="signal peptide" evidence="1">
    <location>
        <begin position="1"/>
        <end position="28"/>
    </location>
</feature>
<dbReference type="Proteomes" id="UP000013961">
    <property type="component" value="Plasmid 2"/>
</dbReference>
<sequence>MRTPRTRVGSVLAALATCLGVAAAPAHAAPDATVGPGHALRYVSAHGSSTCTLGFTFRANAHTYGVTAGHCVAAGPGYAQDLASGYRGRVVSYDYDPSRIGNDFALIDFGNTPVASTLLDAPIMAAAAPTADHAICHTGTASGTSCGVLSSRYGTQYLATGLADTPGDSGGPVWTRAGIDGVAIIGIWLGSHTDNNGSTYGRFYPIKEALTGLGLRTAAEQM</sequence>
<dbReference type="Gene3D" id="2.40.10.10">
    <property type="entry name" value="Trypsin-like serine proteases"/>
    <property type="match status" value="2"/>
</dbReference>